<dbReference type="AlphaFoldDB" id="W4JRW5"/>
<dbReference type="OrthoDB" id="2129662at2759"/>
<protein>
    <submittedName>
        <fullName evidence="1">Uncharacterized protein</fullName>
    </submittedName>
</protein>
<dbReference type="EMBL" id="KI925464">
    <property type="protein sequence ID" value="ETW76292.1"/>
    <property type="molecule type" value="Genomic_DNA"/>
</dbReference>
<dbReference type="eggNOG" id="ENOG502RY1H">
    <property type="taxonomic scope" value="Eukaryota"/>
</dbReference>
<dbReference type="KEGG" id="hir:HETIRDRAFT_389267"/>
<keyword evidence="2" id="KW-1185">Reference proteome</keyword>
<dbReference type="GeneID" id="20672403"/>
<organism evidence="1 2">
    <name type="scientific">Heterobasidion irregulare (strain TC 32-1)</name>
    <dbReference type="NCBI Taxonomy" id="747525"/>
    <lineage>
        <taxon>Eukaryota</taxon>
        <taxon>Fungi</taxon>
        <taxon>Dikarya</taxon>
        <taxon>Basidiomycota</taxon>
        <taxon>Agaricomycotina</taxon>
        <taxon>Agaricomycetes</taxon>
        <taxon>Russulales</taxon>
        <taxon>Bondarzewiaceae</taxon>
        <taxon>Heterobasidion</taxon>
        <taxon>Heterobasidion annosum species complex</taxon>
    </lineage>
</organism>
<reference evidence="1 2" key="1">
    <citation type="journal article" date="2012" name="New Phytol.">
        <title>Insight into trade-off between wood decay and parasitism from the genome of a fungal forest pathogen.</title>
        <authorList>
            <person name="Olson A."/>
            <person name="Aerts A."/>
            <person name="Asiegbu F."/>
            <person name="Belbahri L."/>
            <person name="Bouzid O."/>
            <person name="Broberg A."/>
            <person name="Canback B."/>
            <person name="Coutinho P.M."/>
            <person name="Cullen D."/>
            <person name="Dalman K."/>
            <person name="Deflorio G."/>
            <person name="van Diepen L.T."/>
            <person name="Dunand C."/>
            <person name="Duplessis S."/>
            <person name="Durling M."/>
            <person name="Gonthier P."/>
            <person name="Grimwood J."/>
            <person name="Fossdal C.G."/>
            <person name="Hansson D."/>
            <person name="Henrissat B."/>
            <person name="Hietala A."/>
            <person name="Himmelstrand K."/>
            <person name="Hoffmeister D."/>
            <person name="Hogberg N."/>
            <person name="James T.Y."/>
            <person name="Karlsson M."/>
            <person name="Kohler A."/>
            <person name="Kues U."/>
            <person name="Lee Y.H."/>
            <person name="Lin Y.C."/>
            <person name="Lind M."/>
            <person name="Lindquist E."/>
            <person name="Lombard V."/>
            <person name="Lucas S."/>
            <person name="Lunden K."/>
            <person name="Morin E."/>
            <person name="Murat C."/>
            <person name="Park J."/>
            <person name="Raffaello T."/>
            <person name="Rouze P."/>
            <person name="Salamov A."/>
            <person name="Schmutz J."/>
            <person name="Solheim H."/>
            <person name="Stahlberg J."/>
            <person name="Velez H."/>
            <person name="de Vries R.P."/>
            <person name="Wiebenga A."/>
            <person name="Woodward S."/>
            <person name="Yakovlev I."/>
            <person name="Garbelotto M."/>
            <person name="Martin F."/>
            <person name="Grigoriev I.V."/>
            <person name="Stenlid J."/>
        </authorList>
    </citation>
    <scope>NUCLEOTIDE SEQUENCE [LARGE SCALE GENOMIC DNA]</scope>
    <source>
        <strain evidence="1 2">TC 32-1</strain>
    </source>
</reference>
<gene>
    <name evidence="1" type="ORF">HETIRDRAFT_389267</name>
</gene>
<proteinExistence type="predicted"/>
<sequence length="426" mass="48565">MHMAKMILRGSKEELAAAHDMVYRCLGCQPGIVSGVSRKRTNEMEDTNAPAACDVCMRIKGHGGFVARERTTISFTAEMICLSCSVKYRRRVCTNCGGTSARGVIGKWRCKELFSGGRKTCSLSHARLGTRDMEMATWEAPTDLQDAKELPSLLECCEQMWREHVLSRLAVPEVLEHQNELKTFAEIEVAILYQRFPGRELFTKPPKSPNHRRFVSFAWAKIRTRRDKSTPEWAQTSQDTKRADQWLAYNMRRSTVLFPSNSMLCGAWLVEWVIPDRTFVVDSLSPFGSVGVDERGGLHCREILRCALAMLVEHNTKYPDDLWPAPEHLWVVMKNSELTARMRVAEGLQRHSFLPLDEYLARHTTARKDMFRRDVCALAESLAERRSRADDEIDVLALHMGNAMTLEALERRTLGQLRSSMRKAGR</sequence>
<dbReference type="RefSeq" id="XP_009551219.1">
    <property type="nucleotide sequence ID" value="XM_009552924.1"/>
</dbReference>
<dbReference type="InParanoid" id="W4JRW5"/>
<accession>W4JRW5</accession>
<dbReference type="HOGENOM" id="CLU_609140_0_0_1"/>
<evidence type="ECO:0000313" key="2">
    <source>
        <dbReference type="Proteomes" id="UP000030671"/>
    </source>
</evidence>
<dbReference type="Proteomes" id="UP000030671">
    <property type="component" value="Unassembled WGS sequence"/>
</dbReference>
<name>W4JRW5_HETIT</name>
<evidence type="ECO:0000313" key="1">
    <source>
        <dbReference type="EMBL" id="ETW76292.1"/>
    </source>
</evidence>